<organism evidence="1 2">
    <name type="scientific">Parnassius mnemosyne</name>
    <name type="common">clouded apollo</name>
    <dbReference type="NCBI Taxonomy" id="213953"/>
    <lineage>
        <taxon>Eukaryota</taxon>
        <taxon>Metazoa</taxon>
        <taxon>Ecdysozoa</taxon>
        <taxon>Arthropoda</taxon>
        <taxon>Hexapoda</taxon>
        <taxon>Insecta</taxon>
        <taxon>Pterygota</taxon>
        <taxon>Neoptera</taxon>
        <taxon>Endopterygota</taxon>
        <taxon>Lepidoptera</taxon>
        <taxon>Glossata</taxon>
        <taxon>Ditrysia</taxon>
        <taxon>Papilionoidea</taxon>
        <taxon>Papilionidae</taxon>
        <taxon>Parnassiinae</taxon>
        <taxon>Parnassini</taxon>
        <taxon>Parnassius</taxon>
        <taxon>Driopa</taxon>
    </lineage>
</organism>
<accession>A0AAV1LR03</accession>
<proteinExistence type="predicted"/>
<evidence type="ECO:0000313" key="1">
    <source>
        <dbReference type="EMBL" id="CAK1596569.1"/>
    </source>
</evidence>
<reference evidence="1 2" key="1">
    <citation type="submission" date="2023-11" db="EMBL/GenBank/DDBJ databases">
        <authorList>
            <person name="Hedman E."/>
            <person name="Englund M."/>
            <person name="Stromberg M."/>
            <person name="Nyberg Akerstrom W."/>
            <person name="Nylinder S."/>
            <person name="Jareborg N."/>
            <person name="Kallberg Y."/>
            <person name="Kronander E."/>
        </authorList>
    </citation>
    <scope>NUCLEOTIDE SEQUENCE [LARGE SCALE GENOMIC DNA]</scope>
</reference>
<protein>
    <submittedName>
        <fullName evidence="1">Uncharacterized protein</fullName>
    </submittedName>
</protein>
<dbReference type="EMBL" id="CAVLGL010000093">
    <property type="protein sequence ID" value="CAK1596569.1"/>
    <property type="molecule type" value="Genomic_DNA"/>
</dbReference>
<dbReference type="Proteomes" id="UP001314205">
    <property type="component" value="Unassembled WGS sequence"/>
</dbReference>
<dbReference type="AlphaFoldDB" id="A0AAV1LR03"/>
<name>A0AAV1LR03_9NEOP</name>
<evidence type="ECO:0000313" key="2">
    <source>
        <dbReference type="Proteomes" id="UP001314205"/>
    </source>
</evidence>
<gene>
    <name evidence="1" type="ORF">PARMNEM_LOCUS15897</name>
</gene>
<keyword evidence="2" id="KW-1185">Reference proteome</keyword>
<sequence length="90" mass="10293">MANFSAPTFWCMMTYIRIARQIHLDENEIACALHGDSSEDILDLDDDSLADSDFKPDFEESIEESFGAEFDIDTLVDTFNNDDRNSNFEV</sequence>
<comment type="caution">
    <text evidence="1">The sequence shown here is derived from an EMBL/GenBank/DDBJ whole genome shotgun (WGS) entry which is preliminary data.</text>
</comment>